<protein>
    <recommendedName>
        <fullName evidence="5">UPF0182 protein GCM10007063_18330</fullName>
    </recommendedName>
</protein>
<accession>A0A917PWD2</accession>
<dbReference type="EMBL" id="BMNQ01000022">
    <property type="protein sequence ID" value="GGJ96187.1"/>
    <property type="molecule type" value="Genomic_DNA"/>
</dbReference>
<evidence type="ECO:0000256" key="3">
    <source>
        <dbReference type="ARBA" id="ARBA00022989"/>
    </source>
</evidence>
<feature type="region of interest" description="Disordered" evidence="6">
    <location>
        <begin position="907"/>
        <end position="951"/>
    </location>
</feature>
<comment type="subcellular location">
    <subcellularLocation>
        <location evidence="5">Cell membrane</location>
        <topology evidence="5">Multi-pass membrane protein</topology>
    </subcellularLocation>
</comment>
<feature type="transmembrane region" description="Helical" evidence="5">
    <location>
        <begin position="71"/>
        <end position="91"/>
    </location>
</feature>
<keyword evidence="2 5" id="KW-0812">Transmembrane</keyword>
<feature type="transmembrane region" description="Helical" evidence="5">
    <location>
        <begin position="290"/>
        <end position="310"/>
    </location>
</feature>
<feature type="transmembrane region" description="Helical" evidence="5">
    <location>
        <begin position="112"/>
        <end position="132"/>
    </location>
</feature>
<dbReference type="GO" id="GO:0005576">
    <property type="term" value="C:extracellular region"/>
    <property type="evidence" value="ECO:0007669"/>
    <property type="project" value="TreeGrafter"/>
</dbReference>
<feature type="region of interest" description="Disordered" evidence="6">
    <location>
        <begin position="845"/>
        <end position="886"/>
    </location>
</feature>
<comment type="caution">
    <text evidence="7">The sequence shown here is derived from an EMBL/GenBank/DDBJ whole genome shotgun (WGS) entry which is preliminary data.</text>
</comment>
<dbReference type="Proteomes" id="UP000658382">
    <property type="component" value="Unassembled WGS sequence"/>
</dbReference>
<organism evidence="7 8">
    <name type="scientific">Lentibacillus kapialis</name>
    <dbReference type="NCBI Taxonomy" id="340214"/>
    <lineage>
        <taxon>Bacteria</taxon>
        <taxon>Bacillati</taxon>
        <taxon>Bacillota</taxon>
        <taxon>Bacilli</taxon>
        <taxon>Bacillales</taxon>
        <taxon>Bacillaceae</taxon>
        <taxon>Lentibacillus</taxon>
    </lineage>
</organism>
<evidence type="ECO:0000313" key="8">
    <source>
        <dbReference type="Proteomes" id="UP000658382"/>
    </source>
</evidence>
<dbReference type="Pfam" id="PF03699">
    <property type="entry name" value="UPF0182"/>
    <property type="match status" value="1"/>
</dbReference>
<proteinExistence type="inferred from homology"/>
<evidence type="ECO:0000256" key="4">
    <source>
        <dbReference type="ARBA" id="ARBA00023136"/>
    </source>
</evidence>
<keyword evidence="8" id="KW-1185">Reference proteome</keyword>
<keyword evidence="4 5" id="KW-0472">Membrane</keyword>
<evidence type="ECO:0000256" key="6">
    <source>
        <dbReference type="SAM" id="MobiDB-lite"/>
    </source>
</evidence>
<comment type="similarity">
    <text evidence="5">Belongs to the UPF0182 family.</text>
</comment>
<keyword evidence="3 5" id="KW-1133">Transmembrane helix</keyword>
<feature type="compositionally biased region" description="Polar residues" evidence="6">
    <location>
        <begin position="939"/>
        <end position="951"/>
    </location>
</feature>
<dbReference type="HAMAP" id="MF_01600">
    <property type="entry name" value="UPF0182"/>
    <property type="match status" value="1"/>
</dbReference>
<dbReference type="RefSeq" id="WP_188632800.1">
    <property type="nucleotide sequence ID" value="NZ_BMNQ01000022.1"/>
</dbReference>
<evidence type="ECO:0000313" key="7">
    <source>
        <dbReference type="EMBL" id="GGJ96187.1"/>
    </source>
</evidence>
<keyword evidence="1 5" id="KW-1003">Cell membrane</keyword>
<dbReference type="InterPro" id="IPR005372">
    <property type="entry name" value="UPF0182"/>
</dbReference>
<dbReference type="GO" id="GO:0005886">
    <property type="term" value="C:plasma membrane"/>
    <property type="evidence" value="ECO:0007669"/>
    <property type="project" value="UniProtKB-SubCell"/>
</dbReference>
<reference evidence="7" key="2">
    <citation type="submission" date="2020-09" db="EMBL/GenBank/DDBJ databases">
        <authorList>
            <person name="Sun Q."/>
            <person name="Ohkuma M."/>
        </authorList>
    </citation>
    <scope>NUCLEOTIDE SEQUENCE</scope>
    <source>
        <strain evidence="7">JCM 12580</strain>
    </source>
</reference>
<evidence type="ECO:0000256" key="5">
    <source>
        <dbReference type="HAMAP-Rule" id="MF_01600"/>
    </source>
</evidence>
<dbReference type="PANTHER" id="PTHR39344:SF1">
    <property type="entry name" value="UPF0182 PROTEIN SLL1060"/>
    <property type="match status" value="1"/>
</dbReference>
<feature type="transmembrane region" description="Helical" evidence="5">
    <location>
        <begin position="259"/>
        <end position="278"/>
    </location>
</feature>
<feature type="transmembrane region" description="Helical" evidence="5">
    <location>
        <begin position="162"/>
        <end position="186"/>
    </location>
</feature>
<evidence type="ECO:0000256" key="2">
    <source>
        <dbReference type="ARBA" id="ARBA00022692"/>
    </source>
</evidence>
<feature type="transmembrane region" description="Helical" evidence="5">
    <location>
        <begin position="24"/>
        <end position="51"/>
    </location>
</feature>
<reference evidence="7" key="1">
    <citation type="journal article" date="2014" name="Int. J. Syst. Evol. Microbiol.">
        <title>Complete genome sequence of Corynebacterium casei LMG S-19264T (=DSM 44701T), isolated from a smear-ripened cheese.</title>
        <authorList>
            <consortium name="US DOE Joint Genome Institute (JGI-PGF)"/>
            <person name="Walter F."/>
            <person name="Albersmeier A."/>
            <person name="Kalinowski J."/>
            <person name="Ruckert C."/>
        </authorList>
    </citation>
    <scope>NUCLEOTIDE SEQUENCE</scope>
    <source>
        <strain evidence="7">JCM 12580</strain>
    </source>
</reference>
<name>A0A917PWD2_9BACI</name>
<sequence>MDVFDGGSNGSNRRNITWKKKYNWIGYLILAIILIVIAGLFALQLVTDYIWMESLNFSNVFTTILTSKVLLSAGGFVLFAVSTFFTIYWIHRSYLKYFDSSQLPPIMRKRKVIMMIIFGISAIVGLFGSSIVQGVGWEQALKFLNYASFGQADPYFGLDISFYIYVLPVLNLIIFVLMGLSIFFLLVEAGAYSVFHMYRVSRSAQLHLGMTLGFIGLLLAGYHVLQPFGTLSTTHVNLFQQSVVNGLSYTDDVINIPKAYILAAAAVIMTVWMIIKLVKGNIQTMLTPIAIYIGLVVVGQGASLAVQNFVVSPNEFAMEKPYLEDNLNFTKAAYNLDSMNVQEHPGNNSLDAEMVERNSGTIDNVRMNDVRPLLDVYNQVQTFRTYYEFNDVDIDRYQIDGDYEQVFLGARELNTADLPDQAKTWVNQNLRYTHGYGVAMSHVNKVTPQGQPKYMLKDIPPEGVMDVSQPQVYFGEENSPNVITNSAVEEFDYPSGDENVNIEYEANKGVPLGGINRLLFAMTEGNFRMLVSDQVTDDSQLLATRNIMDRVNRIAPFFKYDQDPYLVVRDDGSMVWMIDAYLSDDNYPYSEAFQGKKNYIRNSVKVTVDAYSGEVNFYAADPKDPLLQTFQNIFPDLITEEVPDDIRAHFRYPTDLFKIQAKKYGTYHMSDLEVFYNREDTWQFPTERYFSEDIKMEPYYTTMKLPGKEEEEFIQMVPYTPKNRQNMIAWMGVRNDGENYGDMFVYQFPKQRNIYGPQQIENRINQDSEISQELNLWSQGGSEVIRGNLLAIPIEDTIIYVEPIYIESNNETSLPEVKRVVVAYGDHIVMEANFDKALQEILNTVDPDSQGDGQKEDEDSQEGEPEKQQDSQAPIMEAEEQLQEFSDLFESYQKALSEGNWQEAADIMSELENKLDEIQSSDGSDNADGPDNPDGAQPSDGNTGSSDSQNE</sequence>
<dbReference type="AlphaFoldDB" id="A0A917PWD2"/>
<dbReference type="PANTHER" id="PTHR39344">
    <property type="entry name" value="UPF0182 PROTEIN SLL1060"/>
    <property type="match status" value="1"/>
</dbReference>
<evidence type="ECO:0000256" key="1">
    <source>
        <dbReference type="ARBA" id="ARBA00022475"/>
    </source>
</evidence>
<feature type="transmembrane region" description="Helical" evidence="5">
    <location>
        <begin position="206"/>
        <end position="225"/>
    </location>
</feature>
<gene>
    <name evidence="7" type="ORF">GCM10007063_18330</name>
</gene>